<dbReference type="InterPro" id="IPR036689">
    <property type="entry name" value="ESAT-6-like_sf"/>
</dbReference>
<accession>A0ABW9FP86</accession>
<evidence type="ECO:0000313" key="2">
    <source>
        <dbReference type="Proteomes" id="UP001629744"/>
    </source>
</evidence>
<sequence length="450" mass="47249">MIPSRTRLSSWTFDALSAGAQSLRERGTGVEDAAVSIEARCNDLPEIRAWDGVAQVAAADAFGRAKRKAADVHDLASALGAAMEQGFYGLAAAKNALLGRVAELEAGPFEVSDRWVVTLKPIEMSAELAAELIAQRNAHQTDLNPLMFAMGRADDELSDALRAAASKYGLAESDPRSSPFPGLAALTAPPPSDVPMTAGLPLLDYQQQERDMDAAITVARTESSVGAHGEKTTTAFMQDGSRKVFTESSTFAGSWQERPMLIQEDFDPDGTRVATTRTYETDAGSKVTSITYEDRTRVESTEYPNGEVRTRIYPEGKEPREIPVDSEFFTHPALTTAGGVLSAVETQSGSVMKNAIPHVVSDAVENLHYGAKYGGPALAVGTALWDVYAADSPEAKCQAAIAGAVGTAGGWAGGAAGAVSGIPLVAGGGAVIGSWVFGWLGSELGKAVCY</sequence>
<evidence type="ECO:0000313" key="1">
    <source>
        <dbReference type="EMBL" id="MFM1727390.1"/>
    </source>
</evidence>
<dbReference type="Proteomes" id="UP001629744">
    <property type="component" value="Unassembled WGS sequence"/>
</dbReference>
<dbReference type="SUPFAM" id="SSF140453">
    <property type="entry name" value="EsxAB dimer-like"/>
    <property type="match status" value="1"/>
</dbReference>
<reference evidence="1 2" key="1">
    <citation type="submission" date="2023-11" db="EMBL/GenBank/DDBJ databases">
        <authorList>
            <person name="Val-Calvo J."/>
            <person name="Scortti M."/>
            <person name="Vazquez-Boland J."/>
        </authorList>
    </citation>
    <scope>NUCLEOTIDE SEQUENCE [LARGE SCALE GENOMIC DNA]</scope>
    <source>
        <strain evidence="1 2">DSM 46662</strain>
    </source>
</reference>
<keyword evidence="2" id="KW-1185">Reference proteome</keyword>
<dbReference type="EMBL" id="JBDLNU010000001">
    <property type="protein sequence ID" value="MFM1727390.1"/>
    <property type="molecule type" value="Genomic_DNA"/>
</dbReference>
<dbReference type="RefSeq" id="WP_348607886.1">
    <property type="nucleotide sequence ID" value="NZ_CP157276.1"/>
</dbReference>
<proteinExistence type="predicted"/>
<comment type="caution">
    <text evidence="1">The sequence shown here is derived from an EMBL/GenBank/DDBJ whole genome shotgun (WGS) entry which is preliminary data.</text>
</comment>
<name>A0ABW9FP86_9NOCA</name>
<gene>
    <name evidence="1" type="ORF">ABEU19_000849</name>
</gene>
<organism evidence="1 2">
    <name type="scientific">Prescottella soli</name>
    <dbReference type="NCBI Taxonomy" id="1543852"/>
    <lineage>
        <taxon>Bacteria</taxon>
        <taxon>Bacillati</taxon>
        <taxon>Actinomycetota</taxon>
        <taxon>Actinomycetes</taxon>
        <taxon>Mycobacteriales</taxon>
        <taxon>Nocardiaceae</taxon>
        <taxon>Prescottella</taxon>
    </lineage>
</organism>
<protein>
    <submittedName>
        <fullName evidence="1">Uncharacterized protein</fullName>
    </submittedName>
</protein>